<accession>A0A401YWE1</accession>
<dbReference type="GO" id="GO:0005524">
    <property type="term" value="F:ATP binding"/>
    <property type="evidence" value="ECO:0007669"/>
    <property type="project" value="UniProtKB-UniRule"/>
</dbReference>
<keyword evidence="7" id="KW-1133">Transmembrane helix</keyword>
<evidence type="ECO:0000259" key="8">
    <source>
        <dbReference type="PROSITE" id="PS50011"/>
    </source>
</evidence>
<dbReference type="InterPro" id="IPR017441">
    <property type="entry name" value="Protein_kinase_ATP_BS"/>
</dbReference>
<evidence type="ECO:0000256" key="3">
    <source>
        <dbReference type="ARBA" id="ARBA00022777"/>
    </source>
</evidence>
<keyword evidence="4 5" id="KW-0067">ATP-binding</keyword>
<keyword evidence="2 5" id="KW-0547">Nucleotide-binding</keyword>
<dbReference type="PROSITE" id="PS50011">
    <property type="entry name" value="PROTEIN_KINASE_DOM"/>
    <property type="match status" value="1"/>
</dbReference>
<feature type="transmembrane region" description="Helical" evidence="7">
    <location>
        <begin position="416"/>
        <end position="436"/>
    </location>
</feature>
<dbReference type="AlphaFoldDB" id="A0A401YWE1"/>
<dbReference type="EMBL" id="BIFH01000030">
    <property type="protein sequence ID" value="GCD98942.1"/>
    <property type="molecule type" value="Genomic_DNA"/>
</dbReference>
<keyword evidence="9" id="KW-0723">Serine/threonine-protein kinase</keyword>
<keyword evidence="10" id="KW-1185">Reference proteome</keyword>
<keyword evidence="1" id="KW-0808">Transferase</keyword>
<organism evidence="9 10">
    <name type="scientific">Embleya hyalina</name>
    <dbReference type="NCBI Taxonomy" id="516124"/>
    <lineage>
        <taxon>Bacteria</taxon>
        <taxon>Bacillati</taxon>
        <taxon>Actinomycetota</taxon>
        <taxon>Actinomycetes</taxon>
        <taxon>Kitasatosporales</taxon>
        <taxon>Streptomycetaceae</taxon>
        <taxon>Embleya</taxon>
    </lineage>
</organism>
<dbReference type="PROSITE" id="PS00108">
    <property type="entry name" value="PROTEIN_KINASE_ST"/>
    <property type="match status" value="1"/>
</dbReference>
<evidence type="ECO:0000256" key="2">
    <source>
        <dbReference type="ARBA" id="ARBA00022741"/>
    </source>
</evidence>
<gene>
    <name evidence="9" type="ORF">EHYA_06654</name>
</gene>
<feature type="domain" description="Protein kinase" evidence="8">
    <location>
        <begin position="38"/>
        <end position="300"/>
    </location>
</feature>
<evidence type="ECO:0000256" key="1">
    <source>
        <dbReference type="ARBA" id="ARBA00022679"/>
    </source>
</evidence>
<comment type="caution">
    <text evidence="9">The sequence shown here is derived from an EMBL/GenBank/DDBJ whole genome shotgun (WGS) entry which is preliminary data.</text>
</comment>
<dbReference type="Pfam" id="PF00069">
    <property type="entry name" value="Pkinase"/>
    <property type="match status" value="1"/>
</dbReference>
<feature type="region of interest" description="Disordered" evidence="6">
    <location>
        <begin position="440"/>
        <end position="489"/>
    </location>
</feature>
<keyword evidence="7" id="KW-0472">Membrane</keyword>
<dbReference type="InterPro" id="IPR011009">
    <property type="entry name" value="Kinase-like_dom_sf"/>
</dbReference>
<dbReference type="InterPro" id="IPR000719">
    <property type="entry name" value="Prot_kinase_dom"/>
</dbReference>
<proteinExistence type="predicted"/>
<evidence type="ECO:0000256" key="5">
    <source>
        <dbReference type="PROSITE-ProRule" id="PRU10141"/>
    </source>
</evidence>
<dbReference type="GO" id="GO:0004674">
    <property type="term" value="F:protein serine/threonine kinase activity"/>
    <property type="evidence" value="ECO:0007669"/>
    <property type="project" value="UniProtKB-KW"/>
</dbReference>
<keyword evidence="3 9" id="KW-0418">Kinase</keyword>
<reference evidence="9 10" key="1">
    <citation type="submission" date="2018-12" db="EMBL/GenBank/DDBJ databases">
        <title>Draft genome sequence of Embleya hyalina NBRC 13850T.</title>
        <authorList>
            <person name="Komaki H."/>
            <person name="Hosoyama A."/>
            <person name="Kimura A."/>
            <person name="Ichikawa N."/>
            <person name="Tamura T."/>
        </authorList>
    </citation>
    <scope>NUCLEOTIDE SEQUENCE [LARGE SCALE GENOMIC DNA]</scope>
    <source>
        <strain evidence="9 10">NBRC 13850</strain>
    </source>
</reference>
<dbReference type="Gene3D" id="1.10.510.10">
    <property type="entry name" value="Transferase(Phosphotransferase) domain 1"/>
    <property type="match status" value="1"/>
</dbReference>
<feature type="region of interest" description="Disordered" evidence="6">
    <location>
        <begin position="323"/>
        <end position="410"/>
    </location>
</feature>
<feature type="compositionally biased region" description="Polar residues" evidence="6">
    <location>
        <begin position="452"/>
        <end position="462"/>
    </location>
</feature>
<dbReference type="PANTHER" id="PTHR43289">
    <property type="entry name" value="MITOGEN-ACTIVATED PROTEIN KINASE KINASE KINASE 20-RELATED"/>
    <property type="match status" value="1"/>
</dbReference>
<dbReference type="Proteomes" id="UP000286931">
    <property type="component" value="Unassembled WGS sequence"/>
</dbReference>
<evidence type="ECO:0000256" key="4">
    <source>
        <dbReference type="ARBA" id="ARBA00022840"/>
    </source>
</evidence>
<name>A0A401YWE1_9ACTN</name>
<dbReference type="CDD" id="cd14014">
    <property type="entry name" value="STKc_PknB_like"/>
    <property type="match status" value="1"/>
</dbReference>
<dbReference type="InterPro" id="IPR008271">
    <property type="entry name" value="Ser/Thr_kinase_AS"/>
</dbReference>
<evidence type="ECO:0000256" key="6">
    <source>
        <dbReference type="SAM" id="MobiDB-lite"/>
    </source>
</evidence>
<dbReference type="PANTHER" id="PTHR43289:SF34">
    <property type="entry name" value="SERINE_THREONINE-PROTEIN KINASE YBDM-RELATED"/>
    <property type="match status" value="1"/>
</dbReference>
<dbReference type="SUPFAM" id="SSF56112">
    <property type="entry name" value="Protein kinase-like (PK-like)"/>
    <property type="match status" value="1"/>
</dbReference>
<evidence type="ECO:0000313" key="9">
    <source>
        <dbReference type="EMBL" id="GCD98942.1"/>
    </source>
</evidence>
<dbReference type="SMART" id="SM00220">
    <property type="entry name" value="S_TKc"/>
    <property type="match status" value="1"/>
</dbReference>
<dbReference type="PROSITE" id="PS00107">
    <property type="entry name" value="PROTEIN_KINASE_ATP"/>
    <property type="match status" value="1"/>
</dbReference>
<feature type="binding site" evidence="5">
    <location>
        <position position="66"/>
    </location>
    <ligand>
        <name>ATP</name>
        <dbReference type="ChEBI" id="CHEBI:30616"/>
    </ligand>
</feature>
<protein>
    <submittedName>
        <fullName evidence="9">Serine/threonine protein kinase</fullName>
    </submittedName>
</protein>
<evidence type="ECO:0000313" key="10">
    <source>
        <dbReference type="Proteomes" id="UP000286931"/>
    </source>
</evidence>
<sequence>MIRPRKVDTRVFSGQLPDDEGGAVKPLEAADPRRIGGYRVLRVLGAGGMGRVYLGRNPGGRVVAIKVVRSEWADDPGFRERFRREVDAARRVGGAWTAPVLDADTEADTPWVVTGYVAGPSVYEAVSGRGPLPEETVRTLGAGLAEALTAIHAAGLVHRDIKPSNVLLSLDGPRVIDFGISRAMDASVLTRTGHTVGSPGFMSPEQVDGRDIGPASDVFSLGSVLVFAATGTGPFGEGSGQALMYRIVAQEPRLDDLPGRLREVVAACLAKHAGSRPSPAELLAALAPAGTGDLVAGNWLPTDLTTALSRRAIELLELDEDGAPDAGGFVATGSGAPTWDDRPAGAPAAEPTGVTHVPAEPVGAAYLPPESPPSMASAPQSPIPRSPGASAFPGAPETYVGDRTPPPKHSRRIAPWVYALVVVLLVAGGTTAALLWQRGGDKDEPTAAGHQGTPSPSSSGQASPDPASPGKVSPGSATDTLPQSYHGVWTGEATSDLGSVTQITVTLTGGKVGDGKVGVTKLTGTPVGGPPADCDADLELLSVSADKGVELTSHLTHNRNCVDGRVLVKLLTQTTMSYESPGESPLTSTSRGRLTKKG</sequence>
<feature type="region of interest" description="Disordered" evidence="6">
    <location>
        <begin position="577"/>
        <end position="598"/>
    </location>
</feature>
<evidence type="ECO:0000256" key="7">
    <source>
        <dbReference type="SAM" id="Phobius"/>
    </source>
</evidence>
<dbReference type="Gene3D" id="3.30.200.20">
    <property type="entry name" value="Phosphorylase Kinase, domain 1"/>
    <property type="match status" value="1"/>
</dbReference>
<keyword evidence="7" id="KW-0812">Transmembrane</keyword>